<comment type="similarity">
    <text evidence="7">Belongs to the transketolase family.</text>
</comment>
<evidence type="ECO:0000256" key="9">
    <source>
        <dbReference type="ARBA" id="ARBA00013152"/>
    </source>
</evidence>
<organism evidence="17 18">
    <name type="scientific">Mycolicibacterium brumae</name>
    <dbReference type="NCBI Taxonomy" id="85968"/>
    <lineage>
        <taxon>Bacteria</taxon>
        <taxon>Bacillati</taxon>
        <taxon>Actinomycetota</taxon>
        <taxon>Actinomycetes</taxon>
        <taxon>Mycobacteriales</taxon>
        <taxon>Mycobacteriaceae</taxon>
        <taxon>Mycolicibacterium</taxon>
    </lineage>
</organism>
<evidence type="ECO:0000256" key="6">
    <source>
        <dbReference type="ARBA" id="ARBA00002931"/>
    </source>
</evidence>
<sequence length="686" mass="72911">MVADLDADALRYARVLPLDVVQHKGSGHAGTAVSLAPLMCALFGEYLRHDPADPNWPGRDRFVLSCGHTSLSLYLQLFLRGYGLEMADLKAARTLDSLTPGHPEFGHTPGVETTTGPLGQGIGNAVGMAMAARRVRGMLDQDAAPGASPFDYRVCCLASDGDLQEGVSHEAAALAGHLRLGNLILIWDDNRISIEGQTAIATSEDVSARMAAYGWRIVDIDDGESAPDLRAGLDAAFAGTASGFDERPVFVRVRTRIGHPMPTLGGTARAHAGAPGAEEVAAVKRALGLDPEQSFAMPEELLAHTRAAAAARAARLRDPWQRSFEHWRAAHPERAELFERLRARRLVPGWDTGLPRFVPGTALATRVAGSQALAALGVAVEELWGGSADLAETNGSWTADTGFDSLLPPGTVSAEWPGNENGRIVHFGIREHAMGAVLNGIALNGLTRVFGATFFVFSDYLRPAVRLAALMNLPVLYIWSHDSVAVGEDGPTHQPVEHLWAYRAIPGLAVVRPADANETVAAYRQIFAADSGPTAMVLSRQALPVLDNLDAVDSGVARGGYVLVEPDNPPRLILIGTGSEVQLAVAAAATLAARGIPTRVVSMPCLEWFDQQPRAYRDTVLPPQITARVSVEAGVGQGWHRFVGLAGEVVSVEGFGHSGDGAEVMRRKGITLKAVLDAADAVLARR</sequence>
<proteinExistence type="inferred from homology"/>
<keyword evidence="18" id="KW-1185">Reference proteome</keyword>
<keyword evidence="11" id="KW-0479">Metal-binding</keyword>
<dbReference type="InterPro" id="IPR029061">
    <property type="entry name" value="THDP-binding"/>
</dbReference>
<dbReference type="InterPro" id="IPR005474">
    <property type="entry name" value="Transketolase_N"/>
</dbReference>
<dbReference type="Pfam" id="PF02779">
    <property type="entry name" value="Transket_pyr"/>
    <property type="match status" value="1"/>
</dbReference>
<comment type="cofactor">
    <cofactor evidence="1">
        <name>Ca(2+)</name>
        <dbReference type="ChEBI" id="CHEBI:29108"/>
    </cofactor>
</comment>
<evidence type="ECO:0000256" key="13">
    <source>
        <dbReference type="ARBA" id="ARBA00022842"/>
    </source>
</evidence>
<comment type="caution">
    <text evidence="17">The sequence shown here is derived from an EMBL/GenBank/DDBJ whole genome shotgun (WGS) entry which is preliminary data.</text>
</comment>
<dbReference type="EMBL" id="PDCN02000010">
    <property type="protein sequence ID" value="PIB75391.1"/>
    <property type="molecule type" value="Genomic_DNA"/>
</dbReference>
<dbReference type="GO" id="GO:0004802">
    <property type="term" value="F:transketolase activity"/>
    <property type="evidence" value="ECO:0007669"/>
    <property type="project" value="UniProtKB-EC"/>
</dbReference>
<evidence type="ECO:0000256" key="8">
    <source>
        <dbReference type="ARBA" id="ARBA00011738"/>
    </source>
</evidence>
<dbReference type="Gene3D" id="3.40.50.920">
    <property type="match status" value="1"/>
</dbReference>
<dbReference type="CDD" id="cd07033">
    <property type="entry name" value="TPP_PYR_DXS_TK_like"/>
    <property type="match status" value="1"/>
</dbReference>
<evidence type="ECO:0000256" key="2">
    <source>
        <dbReference type="ARBA" id="ARBA00001936"/>
    </source>
</evidence>
<dbReference type="FunFam" id="3.40.50.970:FF:000045">
    <property type="entry name" value="Transketolase"/>
    <property type="match status" value="1"/>
</dbReference>
<dbReference type="Pfam" id="PF00456">
    <property type="entry name" value="Transketolase_N"/>
    <property type="match status" value="1"/>
</dbReference>
<dbReference type="EC" id="2.2.1.1" evidence="9"/>
<dbReference type="GO" id="GO:0006098">
    <property type="term" value="P:pentose-phosphate shunt"/>
    <property type="evidence" value="ECO:0007669"/>
    <property type="project" value="TreeGrafter"/>
</dbReference>
<evidence type="ECO:0000256" key="4">
    <source>
        <dbReference type="ARBA" id="ARBA00001946"/>
    </source>
</evidence>
<dbReference type="FunFam" id="3.40.50.920:FF:000003">
    <property type="entry name" value="Transketolase"/>
    <property type="match status" value="1"/>
</dbReference>
<keyword evidence="10" id="KW-0808">Transferase</keyword>
<dbReference type="InterPro" id="IPR055152">
    <property type="entry name" value="Transketolase-like_C_2"/>
</dbReference>
<comment type="subunit">
    <text evidence="8">Homodimer.</text>
</comment>
<dbReference type="CDD" id="cd02012">
    <property type="entry name" value="TPP_TK"/>
    <property type="match status" value="1"/>
</dbReference>
<dbReference type="InterPro" id="IPR005475">
    <property type="entry name" value="Transketolase-like_Pyr-bd"/>
</dbReference>
<dbReference type="PANTHER" id="PTHR43522:SF2">
    <property type="entry name" value="TRANSKETOLASE 1-RELATED"/>
    <property type="match status" value="1"/>
</dbReference>
<keyword evidence="14" id="KW-0786">Thiamine pyrophosphate</keyword>
<evidence type="ECO:0000256" key="14">
    <source>
        <dbReference type="ARBA" id="ARBA00023052"/>
    </source>
</evidence>
<reference evidence="17 18" key="1">
    <citation type="journal article" date="2017" name="Infect. Genet. Evol.">
        <title>The new phylogeny of the genus Mycobacterium: The old and the news.</title>
        <authorList>
            <person name="Tortoli E."/>
            <person name="Fedrizzi T."/>
            <person name="Meehan C.J."/>
            <person name="Trovato A."/>
            <person name="Grottola A."/>
            <person name="Giacobazzi E."/>
            <person name="Serpini G.F."/>
            <person name="Tagliazucchi S."/>
            <person name="Fabio A."/>
            <person name="Bettua C."/>
            <person name="Bertorelli R."/>
            <person name="Frascaro F."/>
            <person name="De Sanctis V."/>
            <person name="Pecorari M."/>
            <person name="Jousson O."/>
            <person name="Segata N."/>
            <person name="Cirillo D.M."/>
        </authorList>
    </citation>
    <scope>NUCLEOTIDE SEQUENCE [LARGE SCALE GENOMIC DNA]</scope>
    <source>
        <strain evidence="17 18">CIP1034565</strain>
    </source>
</reference>
<keyword evidence="13" id="KW-0460">Magnesium</keyword>
<evidence type="ECO:0000256" key="3">
    <source>
        <dbReference type="ARBA" id="ARBA00001941"/>
    </source>
</evidence>
<dbReference type="SMART" id="SM00861">
    <property type="entry name" value="Transket_pyr"/>
    <property type="match status" value="1"/>
</dbReference>
<dbReference type="InterPro" id="IPR033247">
    <property type="entry name" value="Transketolase_fam"/>
</dbReference>
<dbReference type="AlphaFoldDB" id="A0A2G5PAJ7"/>
<feature type="domain" description="Transketolase-like pyrimidine-binding" evidence="16">
    <location>
        <begin position="363"/>
        <end position="545"/>
    </location>
</feature>
<dbReference type="Gene3D" id="3.40.50.970">
    <property type="match status" value="2"/>
</dbReference>
<name>A0A2G5PAJ7_9MYCO</name>
<comment type="cofactor">
    <cofactor evidence="2">
        <name>Mn(2+)</name>
        <dbReference type="ChEBI" id="CHEBI:29035"/>
    </cofactor>
</comment>
<evidence type="ECO:0000256" key="7">
    <source>
        <dbReference type="ARBA" id="ARBA00007131"/>
    </source>
</evidence>
<protein>
    <recommendedName>
        <fullName evidence="9">transketolase</fullName>
        <ecNumber evidence="9">2.2.1.1</ecNumber>
    </recommendedName>
</protein>
<comment type="catalytic activity">
    <reaction evidence="15">
        <text>D-sedoheptulose 7-phosphate + D-glyceraldehyde 3-phosphate = aldehydo-D-ribose 5-phosphate + D-xylulose 5-phosphate</text>
        <dbReference type="Rhea" id="RHEA:10508"/>
        <dbReference type="ChEBI" id="CHEBI:57483"/>
        <dbReference type="ChEBI" id="CHEBI:57737"/>
        <dbReference type="ChEBI" id="CHEBI:58273"/>
        <dbReference type="ChEBI" id="CHEBI:59776"/>
        <dbReference type="EC" id="2.2.1.1"/>
    </reaction>
</comment>
<evidence type="ECO:0000256" key="10">
    <source>
        <dbReference type="ARBA" id="ARBA00022679"/>
    </source>
</evidence>
<comment type="cofactor">
    <cofactor evidence="3">
        <name>Co(2+)</name>
        <dbReference type="ChEBI" id="CHEBI:48828"/>
    </cofactor>
</comment>
<dbReference type="PANTHER" id="PTHR43522">
    <property type="entry name" value="TRANSKETOLASE"/>
    <property type="match status" value="1"/>
</dbReference>
<evidence type="ECO:0000256" key="5">
    <source>
        <dbReference type="ARBA" id="ARBA00001964"/>
    </source>
</evidence>
<evidence type="ECO:0000256" key="11">
    <source>
        <dbReference type="ARBA" id="ARBA00022723"/>
    </source>
</evidence>
<evidence type="ECO:0000259" key="16">
    <source>
        <dbReference type="SMART" id="SM00861"/>
    </source>
</evidence>
<dbReference type="InterPro" id="IPR009014">
    <property type="entry name" value="Transketo_C/PFOR_II"/>
</dbReference>
<accession>A0A2G5PAJ7</accession>
<dbReference type="Pfam" id="PF22613">
    <property type="entry name" value="Transketolase_C_1"/>
    <property type="match status" value="1"/>
</dbReference>
<dbReference type="STRING" id="85968.GCA_900073015_00985"/>
<dbReference type="OrthoDB" id="8732661at2"/>
<dbReference type="GO" id="GO:0005829">
    <property type="term" value="C:cytosol"/>
    <property type="evidence" value="ECO:0007669"/>
    <property type="project" value="TreeGrafter"/>
</dbReference>
<evidence type="ECO:0000313" key="18">
    <source>
        <dbReference type="Proteomes" id="UP000230551"/>
    </source>
</evidence>
<dbReference type="Proteomes" id="UP000230551">
    <property type="component" value="Unassembled WGS sequence"/>
</dbReference>
<comment type="function">
    <text evidence="6">Catalyzes the transfer of a two-carbon ketol group from a ketose donor to an aldose acceptor, via a covalent intermediate with the cofactor thiamine pyrophosphate.</text>
</comment>
<comment type="cofactor">
    <cofactor evidence="5">
        <name>thiamine diphosphate</name>
        <dbReference type="ChEBI" id="CHEBI:58937"/>
    </cofactor>
</comment>
<comment type="cofactor">
    <cofactor evidence="4">
        <name>Mg(2+)</name>
        <dbReference type="ChEBI" id="CHEBI:18420"/>
    </cofactor>
</comment>
<evidence type="ECO:0000256" key="12">
    <source>
        <dbReference type="ARBA" id="ARBA00022837"/>
    </source>
</evidence>
<evidence type="ECO:0000256" key="15">
    <source>
        <dbReference type="ARBA" id="ARBA00049473"/>
    </source>
</evidence>
<dbReference type="SUPFAM" id="SSF52518">
    <property type="entry name" value="Thiamin diphosphate-binding fold (THDP-binding)"/>
    <property type="match status" value="2"/>
</dbReference>
<evidence type="ECO:0000313" key="17">
    <source>
        <dbReference type="EMBL" id="PIB75391.1"/>
    </source>
</evidence>
<dbReference type="SUPFAM" id="SSF52922">
    <property type="entry name" value="TK C-terminal domain-like"/>
    <property type="match status" value="1"/>
</dbReference>
<evidence type="ECO:0000256" key="1">
    <source>
        <dbReference type="ARBA" id="ARBA00001913"/>
    </source>
</evidence>
<keyword evidence="12" id="KW-0106">Calcium</keyword>
<dbReference type="GO" id="GO:0000287">
    <property type="term" value="F:magnesium ion binding"/>
    <property type="evidence" value="ECO:0007669"/>
    <property type="project" value="UniProtKB-ARBA"/>
</dbReference>
<gene>
    <name evidence="17" type="ORF">CQY22_009640</name>
</gene>